<comment type="caution">
    <text evidence="3">The sequence shown here is derived from an EMBL/GenBank/DDBJ whole genome shotgun (WGS) entry which is preliminary data.</text>
</comment>
<feature type="chain" id="PRO_5012526065" evidence="2">
    <location>
        <begin position="22"/>
        <end position="48"/>
    </location>
</feature>
<sequence length="48" mass="5307">MANKGLISLLFTAFLLINCNAANANERKKKPTFQGPSMYHKNGILGRN</sequence>
<feature type="signal peptide" evidence="2">
    <location>
        <begin position="1"/>
        <end position="21"/>
    </location>
</feature>
<proteinExistence type="predicted"/>
<reference evidence="3 4" key="1">
    <citation type="submission" date="2013-09" db="EMBL/GenBank/DDBJ databases">
        <title>Corchorus capsularis genome sequencing.</title>
        <authorList>
            <person name="Alam M."/>
            <person name="Haque M.S."/>
            <person name="Islam M.S."/>
            <person name="Emdad E.M."/>
            <person name="Islam M.M."/>
            <person name="Ahmed B."/>
            <person name="Halim A."/>
            <person name="Hossen Q.M.M."/>
            <person name="Hossain M.Z."/>
            <person name="Ahmed R."/>
            <person name="Khan M.M."/>
            <person name="Islam R."/>
            <person name="Rashid M.M."/>
            <person name="Khan S.A."/>
            <person name="Rahman M.S."/>
            <person name="Alam M."/>
        </authorList>
    </citation>
    <scope>NUCLEOTIDE SEQUENCE [LARGE SCALE GENOMIC DNA]</scope>
    <source>
        <strain evidence="4">cv. CVL-1</strain>
        <tissue evidence="3">Whole seedling</tissue>
    </source>
</reference>
<protein>
    <submittedName>
        <fullName evidence="3">Uncharacterized protein</fullName>
    </submittedName>
</protein>
<organism evidence="3 4">
    <name type="scientific">Corchorus capsularis</name>
    <name type="common">Jute</name>
    <dbReference type="NCBI Taxonomy" id="210143"/>
    <lineage>
        <taxon>Eukaryota</taxon>
        <taxon>Viridiplantae</taxon>
        <taxon>Streptophyta</taxon>
        <taxon>Embryophyta</taxon>
        <taxon>Tracheophyta</taxon>
        <taxon>Spermatophyta</taxon>
        <taxon>Magnoliopsida</taxon>
        <taxon>eudicotyledons</taxon>
        <taxon>Gunneridae</taxon>
        <taxon>Pentapetalae</taxon>
        <taxon>rosids</taxon>
        <taxon>malvids</taxon>
        <taxon>Malvales</taxon>
        <taxon>Malvaceae</taxon>
        <taxon>Grewioideae</taxon>
        <taxon>Apeibeae</taxon>
        <taxon>Corchorus</taxon>
    </lineage>
</organism>
<dbReference type="AlphaFoldDB" id="A0A1R3J485"/>
<name>A0A1R3J485_COCAP</name>
<dbReference type="Gramene" id="OMO89638">
    <property type="protein sequence ID" value="OMO89638"/>
    <property type="gene ID" value="CCACVL1_07722"/>
</dbReference>
<evidence type="ECO:0000256" key="1">
    <source>
        <dbReference type="SAM" id="MobiDB-lite"/>
    </source>
</evidence>
<dbReference type="EMBL" id="AWWV01008632">
    <property type="protein sequence ID" value="OMO89638.1"/>
    <property type="molecule type" value="Genomic_DNA"/>
</dbReference>
<evidence type="ECO:0000313" key="4">
    <source>
        <dbReference type="Proteomes" id="UP000188268"/>
    </source>
</evidence>
<dbReference type="Proteomes" id="UP000188268">
    <property type="component" value="Unassembled WGS sequence"/>
</dbReference>
<gene>
    <name evidence="3" type="ORF">CCACVL1_07722</name>
</gene>
<evidence type="ECO:0000256" key="2">
    <source>
        <dbReference type="SAM" id="SignalP"/>
    </source>
</evidence>
<accession>A0A1R3J485</accession>
<keyword evidence="2" id="KW-0732">Signal</keyword>
<evidence type="ECO:0000313" key="3">
    <source>
        <dbReference type="EMBL" id="OMO89638.1"/>
    </source>
</evidence>
<keyword evidence="4" id="KW-1185">Reference proteome</keyword>
<feature type="region of interest" description="Disordered" evidence="1">
    <location>
        <begin position="27"/>
        <end position="48"/>
    </location>
</feature>